<feature type="domain" description="Spondin" evidence="3">
    <location>
        <begin position="3"/>
        <end position="193"/>
    </location>
</feature>
<evidence type="ECO:0000259" key="3">
    <source>
        <dbReference type="PROSITE" id="PS51020"/>
    </source>
</evidence>
<comment type="caution">
    <text evidence="4">The sequence shown here is derived from an EMBL/GenBank/DDBJ whole genome shotgun (WGS) entry which is preliminary data.</text>
</comment>
<dbReference type="InterPro" id="IPR009465">
    <property type="entry name" value="Spondin_N"/>
</dbReference>
<feature type="compositionally biased region" description="Low complexity" evidence="1">
    <location>
        <begin position="181"/>
        <end position="190"/>
    </location>
</feature>
<sequence length="244" mass="25081">MKLNTKKANFINITLAALVLSGMTSNAYAQQFTVKIQNLTHGSHFTPLLVAAHSADNYLFKIGEVATSSLQAMAEGGAISALSSDLTASGSILSENPAGGLLAPGAHTKTEMMNTDGTNNGYLSVVAMVLPSNDGFVGLSNWKIPDVAGTYTINVNAYDAGTEANNELLGATNAGAPNTLGAPGAPSGSAGTNGVGAADEDTNKKVHIHRGILGDTNSKGGVSDFDSRVHRWLNPVARITVDVK</sequence>
<feature type="signal peptide" evidence="2">
    <location>
        <begin position="1"/>
        <end position="29"/>
    </location>
</feature>
<keyword evidence="2" id="KW-0732">Signal</keyword>
<evidence type="ECO:0000256" key="2">
    <source>
        <dbReference type="SAM" id="SignalP"/>
    </source>
</evidence>
<protein>
    <recommendedName>
        <fullName evidence="3">Spondin domain-containing protein</fullName>
    </recommendedName>
</protein>
<dbReference type="Pfam" id="PF06468">
    <property type="entry name" value="Spond_N"/>
    <property type="match status" value="1"/>
</dbReference>
<dbReference type="InterPro" id="IPR038678">
    <property type="entry name" value="Spondin_N_sf"/>
</dbReference>
<dbReference type="PROSITE" id="PS51020">
    <property type="entry name" value="SPONDIN"/>
    <property type="match status" value="1"/>
</dbReference>
<reference evidence="4" key="1">
    <citation type="journal article" date="2020" name="mSystems">
        <title>Genome- and Community-Level Interaction Insights into Carbon Utilization and Element Cycling Functions of Hydrothermarchaeota in Hydrothermal Sediment.</title>
        <authorList>
            <person name="Zhou Z."/>
            <person name="Liu Y."/>
            <person name="Xu W."/>
            <person name="Pan J."/>
            <person name="Luo Z.H."/>
            <person name="Li M."/>
        </authorList>
    </citation>
    <scope>NUCLEOTIDE SEQUENCE [LARGE SCALE GENOMIC DNA]</scope>
    <source>
        <strain evidence="4">HyVt-493</strain>
    </source>
</reference>
<proteinExistence type="predicted"/>
<evidence type="ECO:0000256" key="1">
    <source>
        <dbReference type="SAM" id="MobiDB-lite"/>
    </source>
</evidence>
<dbReference type="NCBIfam" id="NF038123">
    <property type="entry name" value="NF038123_dom"/>
    <property type="match status" value="1"/>
</dbReference>
<dbReference type="AlphaFoldDB" id="A0A7V2WU38"/>
<dbReference type="EMBL" id="DRMS01000102">
    <property type="protein sequence ID" value="HFC91673.1"/>
    <property type="molecule type" value="Genomic_DNA"/>
</dbReference>
<feature type="chain" id="PRO_5031226882" description="Spondin domain-containing protein" evidence="2">
    <location>
        <begin position="30"/>
        <end position="244"/>
    </location>
</feature>
<name>A0A7V2WU38_LEUMU</name>
<dbReference type="Gene3D" id="2.60.40.2130">
    <property type="entry name" value="F-spondin domain"/>
    <property type="match status" value="1"/>
</dbReference>
<accession>A0A7V2WU38</accession>
<evidence type="ECO:0000313" key="4">
    <source>
        <dbReference type="EMBL" id="HFC91673.1"/>
    </source>
</evidence>
<gene>
    <name evidence="4" type="ORF">ENJ51_02545</name>
</gene>
<dbReference type="Proteomes" id="UP000885750">
    <property type="component" value="Unassembled WGS sequence"/>
</dbReference>
<feature type="region of interest" description="Disordered" evidence="1">
    <location>
        <begin position="175"/>
        <end position="199"/>
    </location>
</feature>
<organism evidence="4">
    <name type="scientific">Leucothrix mucor</name>
    <dbReference type="NCBI Taxonomy" id="45248"/>
    <lineage>
        <taxon>Bacteria</taxon>
        <taxon>Pseudomonadati</taxon>
        <taxon>Pseudomonadota</taxon>
        <taxon>Gammaproteobacteria</taxon>
        <taxon>Thiotrichales</taxon>
        <taxon>Thiotrichaceae</taxon>
        <taxon>Leucothrix</taxon>
    </lineage>
</organism>